<sequence>MDAEIYTEDVLQGKKYGELIKIVKSLGLKATNRSGRMLKTAKLIEVILETQSANHTTEDTSAVGNTLGSINTTSNDEVQAATEKHEPVGELLTDIQFLEDLEPNDCDSSSKTKRRRTSTYEVLPSESPSEMPINDGQRICESSKDQKRSSVKDKMDGVSNKRGRPKHTRSETFELDDKGERSGTEVSDVKDVSDDSLRKAKRRRTSTYEVLDNESICKSSPGDNHHSSAEENAQQLFALAKRLSEKQSLQGITESTLPTPKPDSSTQKALSTLSSKEKRIKKISQTLREMRRSSLTPARKIPKERDTGKTFSSKRISHTMSRKSNAAPVKELSSKTPKSSKKESPASKIMKPLFTVGKNGNSVSAKEKQESILAGSNIPRFVTYARKMKMPNFAKIHEKAFERMQALDDYVERRRNVSGLTSSSRKGAKPT</sequence>
<dbReference type="EMBL" id="JAXCGZ010015315">
    <property type="protein sequence ID" value="KAK7070548.1"/>
    <property type="molecule type" value="Genomic_DNA"/>
</dbReference>
<dbReference type="Pfam" id="PF16006">
    <property type="entry name" value="NUSAP"/>
    <property type="match status" value="1"/>
</dbReference>
<evidence type="ECO:0000313" key="3">
    <source>
        <dbReference type="Proteomes" id="UP001381693"/>
    </source>
</evidence>
<dbReference type="GO" id="GO:0040001">
    <property type="term" value="P:establishment of mitotic spindle localization"/>
    <property type="evidence" value="ECO:0007669"/>
    <property type="project" value="InterPro"/>
</dbReference>
<protein>
    <submittedName>
        <fullName evidence="2">Uncharacterized protein</fullName>
    </submittedName>
</protein>
<dbReference type="InterPro" id="IPR026756">
    <property type="entry name" value="NuSAP"/>
</dbReference>
<feature type="non-terminal residue" evidence="2">
    <location>
        <position position="431"/>
    </location>
</feature>
<comment type="caution">
    <text evidence="2">The sequence shown here is derived from an EMBL/GenBank/DDBJ whole genome shotgun (WGS) entry which is preliminary data.</text>
</comment>
<feature type="compositionally biased region" description="Basic and acidic residues" evidence="1">
    <location>
        <begin position="141"/>
        <end position="156"/>
    </location>
</feature>
<reference evidence="2 3" key="1">
    <citation type="submission" date="2023-11" db="EMBL/GenBank/DDBJ databases">
        <title>Halocaridina rubra genome assembly.</title>
        <authorList>
            <person name="Smith C."/>
        </authorList>
    </citation>
    <scope>NUCLEOTIDE SEQUENCE [LARGE SCALE GENOMIC DNA]</scope>
    <source>
        <strain evidence="2">EP-1</strain>
        <tissue evidence="2">Whole</tissue>
    </source>
</reference>
<evidence type="ECO:0000313" key="2">
    <source>
        <dbReference type="EMBL" id="KAK7070548.1"/>
    </source>
</evidence>
<dbReference type="GO" id="GO:0000281">
    <property type="term" value="P:mitotic cytokinesis"/>
    <property type="evidence" value="ECO:0007669"/>
    <property type="project" value="InterPro"/>
</dbReference>
<dbReference type="Proteomes" id="UP001381693">
    <property type="component" value="Unassembled WGS sequence"/>
</dbReference>
<dbReference type="GO" id="GO:0005819">
    <property type="term" value="C:spindle"/>
    <property type="evidence" value="ECO:0007669"/>
    <property type="project" value="InterPro"/>
</dbReference>
<dbReference type="AlphaFoldDB" id="A0AAN8WXX4"/>
<keyword evidence="3" id="KW-1185">Reference proteome</keyword>
<proteinExistence type="predicted"/>
<feature type="compositionally biased region" description="Basic and acidic residues" evidence="1">
    <location>
        <begin position="168"/>
        <end position="198"/>
    </location>
</feature>
<feature type="compositionally biased region" description="Polar residues" evidence="1">
    <location>
        <begin position="246"/>
        <end position="274"/>
    </location>
</feature>
<feature type="region of interest" description="Disordered" evidence="1">
    <location>
        <begin position="99"/>
        <end position="349"/>
    </location>
</feature>
<organism evidence="2 3">
    <name type="scientific">Halocaridina rubra</name>
    <name type="common">Hawaiian red shrimp</name>
    <dbReference type="NCBI Taxonomy" id="373956"/>
    <lineage>
        <taxon>Eukaryota</taxon>
        <taxon>Metazoa</taxon>
        <taxon>Ecdysozoa</taxon>
        <taxon>Arthropoda</taxon>
        <taxon>Crustacea</taxon>
        <taxon>Multicrustacea</taxon>
        <taxon>Malacostraca</taxon>
        <taxon>Eumalacostraca</taxon>
        <taxon>Eucarida</taxon>
        <taxon>Decapoda</taxon>
        <taxon>Pleocyemata</taxon>
        <taxon>Caridea</taxon>
        <taxon>Atyoidea</taxon>
        <taxon>Atyidae</taxon>
        <taxon>Halocaridina</taxon>
    </lineage>
</organism>
<dbReference type="GO" id="GO:0005874">
    <property type="term" value="C:microtubule"/>
    <property type="evidence" value="ECO:0007669"/>
    <property type="project" value="InterPro"/>
</dbReference>
<accession>A0AAN8WXX4</accession>
<name>A0AAN8WXX4_HALRR</name>
<gene>
    <name evidence="2" type="ORF">SK128_028393</name>
</gene>
<evidence type="ECO:0000256" key="1">
    <source>
        <dbReference type="SAM" id="MobiDB-lite"/>
    </source>
</evidence>